<dbReference type="Pfam" id="PF14281">
    <property type="entry name" value="PDDEXK_4"/>
    <property type="match status" value="1"/>
</dbReference>
<name>A0ABS5WCM3_9FLAO</name>
<dbReference type="Proteomes" id="UP000740413">
    <property type="component" value="Unassembled WGS sequence"/>
</dbReference>
<proteinExistence type="predicted"/>
<comment type="caution">
    <text evidence="1">The sequence shown here is derived from an EMBL/GenBank/DDBJ whole genome shotgun (WGS) entry which is preliminary data.</text>
</comment>
<dbReference type="RefSeq" id="WP_214611008.1">
    <property type="nucleotide sequence ID" value="NZ_JACATN010000002.1"/>
</dbReference>
<protein>
    <submittedName>
        <fullName evidence="1">PD-(D/E)XK nuclease family protein</fullName>
    </submittedName>
</protein>
<organism evidence="1 2">
    <name type="scientific">Zobellia barbeyronii</name>
    <dbReference type="NCBI Taxonomy" id="2748009"/>
    <lineage>
        <taxon>Bacteria</taxon>
        <taxon>Pseudomonadati</taxon>
        <taxon>Bacteroidota</taxon>
        <taxon>Flavobacteriia</taxon>
        <taxon>Flavobacteriales</taxon>
        <taxon>Flavobacteriaceae</taxon>
        <taxon>Zobellia</taxon>
    </lineage>
</organism>
<dbReference type="InterPro" id="IPR029470">
    <property type="entry name" value="PDDEXK_4"/>
</dbReference>
<reference evidence="1 2" key="1">
    <citation type="submission" date="2020-06" db="EMBL/GenBank/DDBJ databases">
        <authorList>
            <person name="Isaeva M.P."/>
            <person name="Chernysheva N.Y."/>
        </authorList>
    </citation>
    <scope>NUCLEOTIDE SEQUENCE [LARGE SCALE GENOMIC DNA]</scope>
    <source>
        <strain evidence="1 2">KMM 6746</strain>
    </source>
</reference>
<keyword evidence="2" id="KW-1185">Reference proteome</keyword>
<gene>
    <name evidence="1" type="ORF">HW347_05980</name>
</gene>
<dbReference type="EMBL" id="JACATN010000002">
    <property type="protein sequence ID" value="MBT2160805.1"/>
    <property type="molecule type" value="Genomic_DNA"/>
</dbReference>
<evidence type="ECO:0000313" key="1">
    <source>
        <dbReference type="EMBL" id="MBT2160805.1"/>
    </source>
</evidence>
<evidence type="ECO:0000313" key="2">
    <source>
        <dbReference type="Proteomes" id="UP000740413"/>
    </source>
</evidence>
<sequence length="340" mass="40392">MFNSLYKLYRNSSIKNPLEDFNTESFAGILKMYPDICAAFCSGFLNLPEEEYTVDTQYFQDIPNEHNCFIDLVFIGDTNVCFVENKVESSEGDKQLERYAKALIKHHDGKGKYLRYCTKYSDPKNINEDFHKDNVDFSQFRWYEVAKFLQTFEDKPVVNLYLEFLKEHKMAQDNTLRSDNLIAMESMRKTIEIVEFHIENSKPEFTKRFGKVNYNKNFNWDQIRNHNRIVYSVEKVLLSKTGKLSEILYGIKFENLKMFTRVLVNKEHEHFTTYVNLGNSSGFKKIEYEIGTVFQLEEDLGRFLNNENADKEIQDWFTSSFEKLKDFINQDKELPWNLTR</sequence>
<accession>A0ABS5WCM3</accession>
<reference evidence="2" key="2">
    <citation type="submission" date="2023-07" db="EMBL/GenBank/DDBJ databases">
        <title>Zobellia barbeyronii sp. nov., a new marine flavobacterium, isolated from green and red algae.</title>
        <authorList>
            <person name="Nedashkovskaya O.I."/>
            <person name="Otstavnykh N."/>
            <person name="Zhukova N."/>
            <person name="Guzev K."/>
            <person name="Chausova V."/>
            <person name="Tekutyeva L."/>
            <person name="Mikhailov V."/>
            <person name="Isaeva M."/>
        </authorList>
    </citation>
    <scope>NUCLEOTIDE SEQUENCE [LARGE SCALE GENOMIC DNA]</scope>
    <source>
        <strain evidence="2">KMM 6746</strain>
    </source>
</reference>